<keyword evidence="2" id="KW-0238">DNA-binding</keyword>
<dbReference type="SUPFAM" id="SSF47413">
    <property type="entry name" value="lambda repressor-like DNA-binding domains"/>
    <property type="match status" value="1"/>
</dbReference>
<dbReference type="PANTHER" id="PTHR30146:SF109">
    <property type="entry name" value="HTH-TYPE TRANSCRIPTIONAL REGULATOR GALS"/>
    <property type="match status" value="1"/>
</dbReference>
<keyword evidence="3" id="KW-0804">Transcription</keyword>
<evidence type="ECO:0000256" key="1">
    <source>
        <dbReference type="ARBA" id="ARBA00023015"/>
    </source>
</evidence>
<dbReference type="EMBL" id="FTOR01000002">
    <property type="protein sequence ID" value="SIS95413.1"/>
    <property type="molecule type" value="Genomic_DNA"/>
</dbReference>
<dbReference type="SMART" id="SM00354">
    <property type="entry name" value="HTH_LACI"/>
    <property type="match status" value="1"/>
</dbReference>
<dbReference type="InterPro" id="IPR028082">
    <property type="entry name" value="Peripla_BP_I"/>
</dbReference>
<accession>A0A1N7NAJ5</accession>
<dbReference type="InterPro" id="IPR000843">
    <property type="entry name" value="HTH_LacI"/>
</dbReference>
<dbReference type="OrthoDB" id="9803256at2"/>
<evidence type="ECO:0000259" key="4">
    <source>
        <dbReference type="PROSITE" id="PS50932"/>
    </source>
</evidence>
<name>A0A1N7NAJ5_9BACT</name>
<dbReference type="GO" id="GO:0003700">
    <property type="term" value="F:DNA-binding transcription factor activity"/>
    <property type="evidence" value="ECO:0007669"/>
    <property type="project" value="TreeGrafter"/>
</dbReference>
<dbReference type="RefSeq" id="WP_084206137.1">
    <property type="nucleotide sequence ID" value="NZ_AP017422.1"/>
</dbReference>
<sequence>MKPNTTLKKLSHTLGLSISTVSRALKNHPDISEATRQKVWELANVLEYEPNTYAINLRTNNSKLFGLIVPVISSYFYDSLIASLEEEARLHGYSLLILQSGDDPLVEQANLKLCKQNRVAGVFAAVTKETLDITSFLKLSENDIPVIFLDKVPTYAHCNKICVADADAARIAAETLLSHKKKKILALFGNSHLSITRERQKAFRTSIDESGKKVRLFIQEANHPAEACERILKAWAATAKPDAIFCMSDEILTGVMKAVQQLKLNIPEDAGIIAISNGFIPQLYYPEITYVETSGFKLGKLAYTRMMAIMAGSSFIQQMQVDALLVKGGSI</sequence>
<dbReference type="CDD" id="cd01392">
    <property type="entry name" value="HTH_LacI"/>
    <property type="match status" value="1"/>
</dbReference>
<organism evidence="5 6">
    <name type="scientific">Filimonas lacunae</name>
    <dbReference type="NCBI Taxonomy" id="477680"/>
    <lineage>
        <taxon>Bacteria</taxon>
        <taxon>Pseudomonadati</taxon>
        <taxon>Bacteroidota</taxon>
        <taxon>Chitinophagia</taxon>
        <taxon>Chitinophagales</taxon>
        <taxon>Chitinophagaceae</taxon>
        <taxon>Filimonas</taxon>
    </lineage>
</organism>
<dbReference type="PROSITE" id="PS50932">
    <property type="entry name" value="HTH_LACI_2"/>
    <property type="match status" value="1"/>
</dbReference>
<dbReference type="Gene3D" id="1.10.260.40">
    <property type="entry name" value="lambda repressor-like DNA-binding domains"/>
    <property type="match status" value="1"/>
</dbReference>
<keyword evidence="1" id="KW-0805">Transcription regulation</keyword>
<dbReference type="Gene3D" id="3.40.50.2300">
    <property type="match status" value="2"/>
</dbReference>
<dbReference type="PANTHER" id="PTHR30146">
    <property type="entry name" value="LACI-RELATED TRANSCRIPTIONAL REPRESSOR"/>
    <property type="match status" value="1"/>
</dbReference>
<evidence type="ECO:0000313" key="6">
    <source>
        <dbReference type="Proteomes" id="UP000186917"/>
    </source>
</evidence>
<proteinExistence type="predicted"/>
<dbReference type="InterPro" id="IPR001761">
    <property type="entry name" value="Peripla_BP/Lac1_sug-bd_dom"/>
</dbReference>
<dbReference type="Pfam" id="PF00356">
    <property type="entry name" value="LacI"/>
    <property type="match status" value="1"/>
</dbReference>
<evidence type="ECO:0000313" key="5">
    <source>
        <dbReference type="EMBL" id="SIS95413.1"/>
    </source>
</evidence>
<gene>
    <name evidence="5" type="ORF">SAMN05421788_102299</name>
</gene>
<dbReference type="SUPFAM" id="SSF53822">
    <property type="entry name" value="Periplasmic binding protein-like I"/>
    <property type="match status" value="1"/>
</dbReference>
<dbReference type="AlphaFoldDB" id="A0A1N7NAJ5"/>
<feature type="domain" description="HTH lacI-type" evidence="4">
    <location>
        <begin position="5"/>
        <end position="59"/>
    </location>
</feature>
<reference evidence="6" key="1">
    <citation type="submission" date="2017-01" db="EMBL/GenBank/DDBJ databases">
        <authorList>
            <person name="Varghese N."/>
            <person name="Submissions S."/>
        </authorList>
    </citation>
    <scope>NUCLEOTIDE SEQUENCE [LARGE SCALE GENOMIC DNA]</scope>
    <source>
        <strain evidence="6">DSM 21054</strain>
    </source>
</reference>
<keyword evidence="6" id="KW-1185">Reference proteome</keyword>
<dbReference type="InterPro" id="IPR010982">
    <property type="entry name" value="Lambda_DNA-bd_dom_sf"/>
</dbReference>
<evidence type="ECO:0000256" key="3">
    <source>
        <dbReference type="ARBA" id="ARBA00023163"/>
    </source>
</evidence>
<dbReference type="Pfam" id="PF00532">
    <property type="entry name" value="Peripla_BP_1"/>
    <property type="match status" value="1"/>
</dbReference>
<dbReference type="CDD" id="cd06267">
    <property type="entry name" value="PBP1_LacI_sugar_binding-like"/>
    <property type="match status" value="1"/>
</dbReference>
<evidence type="ECO:0000256" key="2">
    <source>
        <dbReference type="ARBA" id="ARBA00023125"/>
    </source>
</evidence>
<protein>
    <submittedName>
        <fullName evidence="5">Transcriptional regulator, LacI family</fullName>
    </submittedName>
</protein>
<dbReference type="GO" id="GO:0000976">
    <property type="term" value="F:transcription cis-regulatory region binding"/>
    <property type="evidence" value="ECO:0007669"/>
    <property type="project" value="TreeGrafter"/>
</dbReference>
<dbReference type="STRING" id="477680.SAMN05421788_102299"/>
<dbReference type="Proteomes" id="UP000186917">
    <property type="component" value="Unassembled WGS sequence"/>
</dbReference>